<sequence length="721" mass="76700">MATANAGPRSSGGHPESARLRLLGSEAKGLAGSEALTLAAQQAMAALGGLGGLVHLRGTGPGELRLAAVSGLGPVFAEAWSRLDESGQAAPARAVRSGSHIWTADGMGTHATGTASAPLPGADGPIGVLSVLTARPGPPDRRQWTFLTSAAAWAAACVGPVTGEWFSEADRARDGAPAERTFHMSELTVALAEALTSRDVVRAVQERVLPPFGADGMLVEVVERDHLHILGSTGYTREFVAEIEGVPLTTHTAATTVLHTGTPVFAESPTGFLRRFPELEALMLASAKRAWAMLPLIASGRGIGCCVISFARERTFSDEQRTLLTALSGLVAQALERARLYDAEHTRAQKLQRGLLPRTLPSLPAVSAGARYLPAGQSDEVGGDWYDVIPLSGDQVALVVGDVMGHGLSEAVTMARLRTAVRTLADLDIPPDDLLAHLSDLVRDLGDDSYATCLYAEYDPVTGICAFSTAGHPPPIVVHRDGTVMRPEPSADPPLGAAEPPFGTHELHLPDDALLVFCTDGLVESAARDIDEGLTQLERSVARAVADHSLFSTGHRDEKAEPVLEELCDAVVSDLLPDRERTDDDAVLFIAHTRRTPEDDVASFSLPDDPRAAGLARRHVREQLALWDLTDLEMTTELVVSELVGNVFRHASGPARLRLLRSRTLICEVYDGSPTTPRIRRAASTDEGGRGLQLVAAVSQRWGTRFLSEGKCIWSEQALTP</sequence>
<evidence type="ECO:0000259" key="2">
    <source>
        <dbReference type="SMART" id="SM00065"/>
    </source>
</evidence>
<reference evidence="4 5" key="1">
    <citation type="submission" date="2024-09" db="EMBL/GenBank/DDBJ databases">
        <title>The Natural Products Discovery Center: Release of the First 8490 Sequenced Strains for Exploring Actinobacteria Biosynthetic Diversity.</title>
        <authorList>
            <person name="Kalkreuter E."/>
            <person name="Kautsar S.A."/>
            <person name="Yang D."/>
            <person name="Bader C.D."/>
            <person name="Teijaro C.N."/>
            <person name="Fluegel L."/>
            <person name="Davis C.M."/>
            <person name="Simpson J.R."/>
            <person name="Lauterbach L."/>
            <person name="Steele A.D."/>
            <person name="Gui C."/>
            <person name="Meng S."/>
            <person name="Li G."/>
            <person name="Viehrig K."/>
            <person name="Ye F."/>
            <person name="Su P."/>
            <person name="Kiefer A.F."/>
            <person name="Nichols A."/>
            <person name="Cepeda A.J."/>
            <person name="Yan W."/>
            <person name="Fan B."/>
            <person name="Jiang Y."/>
            <person name="Adhikari A."/>
            <person name="Zheng C.-J."/>
            <person name="Schuster L."/>
            <person name="Cowan T.M."/>
            <person name="Smanski M.J."/>
            <person name="Chevrette M.G."/>
            <person name="De Carvalho L.P.S."/>
            <person name="Shen B."/>
        </authorList>
    </citation>
    <scope>NUCLEOTIDE SEQUENCE [LARGE SCALE GENOMIC DNA]</scope>
    <source>
        <strain evidence="4 5">NPDC056472</strain>
    </source>
</reference>
<keyword evidence="5" id="KW-1185">Reference proteome</keyword>
<keyword evidence="1" id="KW-0378">Hydrolase</keyword>
<dbReference type="EMBL" id="JBHTRV010000011">
    <property type="protein sequence ID" value="MFE5981287.1"/>
    <property type="molecule type" value="Genomic_DNA"/>
</dbReference>
<organism evidence="4 5">
    <name type="scientific">Streptomyces wedmorensis</name>
    <dbReference type="NCBI Taxonomy" id="43759"/>
    <lineage>
        <taxon>Bacteria</taxon>
        <taxon>Bacillati</taxon>
        <taxon>Actinomycetota</taxon>
        <taxon>Actinomycetes</taxon>
        <taxon>Kitasatosporales</taxon>
        <taxon>Streptomycetaceae</taxon>
        <taxon>Streptomyces</taxon>
    </lineage>
</organism>
<accession>A0ABW6IUH8</accession>
<proteinExistence type="predicted"/>
<dbReference type="InterPro" id="IPR001932">
    <property type="entry name" value="PPM-type_phosphatase-like_dom"/>
</dbReference>
<dbReference type="SUPFAM" id="SSF55781">
    <property type="entry name" value="GAF domain-like"/>
    <property type="match status" value="2"/>
</dbReference>
<evidence type="ECO:0000259" key="3">
    <source>
        <dbReference type="SMART" id="SM00331"/>
    </source>
</evidence>
<dbReference type="Pfam" id="PF07228">
    <property type="entry name" value="SpoIIE"/>
    <property type="match status" value="1"/>
</dbReference>
<dbReference type="InterPro" id="IPR036457">
    <property type="entry name" value="PPM-type-like_dom_sf"/>
</dbReference>
<dbReference type="SMART" id="SM00331">
    <property type="entry name" value="PP2C_SIG"/>
    <property type="match status" value="1"/>
</dbReference>
<dbReference type="Gene3D" id="3.30.450.40">
    <property type="match status" value="2"/>
</dbReference>
<dbReference type="PANTHER" id="PTHR43156:SF2">
    <property type="entry name" value="STAGE II SPORULATION PROTEIN E"/>
    <property type="match status" value="1"/>
</dbReference>
<dbReference type="InterPro" id="IPR029016">
    <property type="entry name" value="GAF-like_dom_sf"/>
</dbReference>
<comment type="caution">
    <text evidence="4">The sequence shown here is derived from an EMBL/GenBank/DDBJ whole genome shotgun (WGS) entry which is preliminary data.</text>
</comment>
<evidence type="ECO:0000256" key="1">
    <source>
        <dbReference type="ARBA" id="ARBA00022801"/>
    </source>
</evidence>
<dbReference type="SUPFAM" id="SSF81606">
    <property type="entry name" value="PP2C-like"/>
    <property type="match status" value="1"/>
</dbReference>
<feature type="domain" description="PPM-type phosphatase" evidence="3">
    <location>
        <begin position="366"/>
        <end position="592"/>
    </location>
</feature>
<dbReference type="Gene3D" id="3.60.40.10">
    <property type="entry name" value="PPM-type phosphatase domain"/>
    <property type="match status" value="1"/>
</dbReference>
<protein>
    <submittedName>
        <fullName evidence="4">SpoIIE family protein phosphatase</fullName>
    </submittedName>
</protein>
<dbReference type="InterPro" id="IPR052016">
    <property type="entry name" value="Bact_Sigma-Reg"/>
</dbReference>
<feature type="domain" description="GAF" evidence="2">
    <location>
        <begin position="196"/>
        <end position="345"/>
    </location>
</feature>
<dbReference type="Proteomes" id="UP001600424">
    <property type="component" value="Unassembled WGS sequence"/>
</dbReference>
<dbReference type="InterPro" id="IPR036890">
    <property type="entry name" value="HATPase_C_sf"/>
</dbReference>
<evidence type="ECO:0000313" key="5">
    <source>
        <dbReference type="Proteomes" id="UP001600424"/>
    </source>
</evidence>
<dbReference type="CDD" id="cd16936">
    <property type="entry name" value="HATPase_RsbW-like"/>
    <property type="match status" value="1"/>
</dbReference>
<gene>
    <name evidence="4" type="ORF">ACFQ63_16430</name>
</gene>
<dbReference type="Pfam" id="PF13185">
    <property type="entry name" value="GAF_2"/>
    <property type="match status" value="1"/>
</dbReference>
<name>A0ABW6IUH8_STRWE</name>
<evidence type="ECO:0000313" key="4">
    <source>
        <dbReference type="EMBL" id="MFE5981287.1"/>
    </source>
</evidence>
<dbReference type="SMART" id="SM00065">
    <property type="entry name" value="GAF"/>
    <property type="match status" value="1"/>
</dbReference>
<dbReference type="InterPro" id="IPR003018">
    <property type="entry name" value="GAF"/>
</dbReference>
<dbReference type="PANTHER" id="PTHR43156">
    <property type="entry name" value="STAGE II SPORULATION PROTEIN E-RELATED"/>
    <property type="match status" value="1"/>
</dbReference>
<dbReference type="Gene3D" id="3.30.565.10">
    <property type="entry name" value="Histidine kinase-like ATPase, C-terminal domain"/>
    <property type="match status" value="1"/>
</dbReference>
<dbReference type="RefSeq" id="WP_386251955.1">
    <property type="nucleotide sequence ID" value="NZ_JBHTRV010000011.1"/>
</dbReference>